<proteinExistence type="inferred from homology"/>
<feature type="binding site" evidence="7">
    <location>
        <position position="15"/>
    </location>
    <ligand>
        <name>ADP-alpha-D-glucose</name>
        <dbReference type="ChEBI" id="CHEBI:57498"/>
    </ligand>
</feature>
<comment type="function">
    <text evidence="2 7">Synthesizes alpha-1,4-glucan chains using ADP-glucose.</text>
</comment>
<evidence type="ECO:0000259" key="10">
    <source>
        <dbReference type="Pfam" id="PF08323"/>
    </source>
</evidence>
<dbReference type="GO" id="GO:0004373">
    <property type="term" value="F:alpha-1,4-glucan glucosyltransferase (UDP-glucose donor) activity"/>
    <property type="evidence" value="ECO:0007669"/>
    <property type="project" value="InterPro"/>
</dbReference>
<dbReference type="PANTHER" id="PTHR45825">
    <property type="entry name" value="GRANULE-BOUND STARCH SYNTHASE 1, CHLOROPLASTIC/AMYLOPLASTIC"/>
    <property type="match status" value="1"/>
</dbReference>
<feature type="region of interest" description="Disordered" evidence="8">
    <location>
        <begin position="480"/>
        <end position="577"/>
    </location>
</feature>
<comment type="pathway">
    <text evidence="7">Glycan biosynthesis; glycogen biosynthesis.</text>
</comment>
<feature type="compositionally biased region" description="Low complexity" evidence="8">
    <location>
        <begin position="551"/>
        <end position="560"/>
    </location>
</feature>
<keyword evidence="4 7" id="KW-0328">Glycosyltransferase</keyword>
<dbReference type="Pfam" id="PF08323">
    <property type="entry name" value="Glyco_transf_5"/>
    <property type="match status" value="1"/>
</dbReference>
<protein>
    <recommendedName>
        <fullName evidence="7">Glycogen synthase</fullName>
        <ecNumber evidence="7">2.4.1.21</ecNumber>
    </recommendedName>
    <alternativeName>
        <fullName evidence="7">Starch [bacterial glycogen] synthase</fullName>
    </alternativeName>
</protein>
<dbReference type="HAMAP" id="MF_00484">
    <property type="entry name" value="Glycogen_synth"/>
    <property type="match status" value="1"/>
</dbReference>
<evidence type="ECO:0000313" key="11">
    <source>
        <dbReference type="EMBL" id="HIQ71533.1"/>
    </source>
</evidence>
<evidence type="ECO:0000313" key="12">
    <source>
        <dbReference type="Proteomes" id="UP000886887"/>
    </source>
</evidence>
<dbReference type="CDD" id="cd03791">
    <property type="entry name" value="GT5_Glycogen_synthase_DULL1-like"/>
    <property type="match status" value="1"/>
</dbReference>
<keyword evidence="5 7" id="KW-0808">Transferase</keyword>
<dbReference type="EMBL" id="DVFJ01000013">
    <property type="protein sequence ID" value="HIQ71533.1"/>
    <property type="molecule type" value="Genomic_DNA"/>
</dbReference>
<sequence length="577" mass="65028">MRVLFATSECVPFVKTGGLADVAGALPPVLQRKGVDVRVILPLYSAIPDSFREQMKDECQFEVELCWRHQYCGVKSLVYQGVTFYFVDNQYYFGRSYIYGMGGDEYERYGYFCRAVIDALPHLGFQPDIIHCHDWQTGMIPALLNIQYRHFPFYSQMRTAFTIHNLQYQGIFGIKDVQDTLGLGDSLFTADKLECYGCANYLKAGLVYADEITTVSPSYAEEIQTAYYGERLEGLLRARRGHLSGILNGIDVDDYDPEKDPMIYANYGAFSLGGKEYCKECLQRELGLTVDANAPVVGMVTRLSHQKGLDLVERVIRELMDTGLQLVVLGMGDAKYTDLFQWAETAYPGRVAARFQMNHQLAHRIYAGADMFLMPSLFEPCGLSQMISLRYGTVPIVRETGGLRDTVLSYNDASGEGNGFTFFNYNAHDMLYTVRRAVEYFHNNRDVWYKLIVRGMTGDYSWGRSADEYIKMYERLTTPPLEQPMPAVPAAAPAVEETPKKRTTRKKVETAEAPAEEAPKKRTTRKKAETAEAPAEEAPKKRATRKKADTAEAPVAPAAEEAPKKRAIRKKAETPAE</sequence>
<evidence type="ECO:0000259" key="9">
    <source>
        <dbReference type="Pfam" id="PF00534"/>
    </source>
</evidence>
<feature type="domain" description="Glycosyl transferase family 1" evidence="9">
    <location>
        <begin position="292"/>
        <end position="437"/>
    </location>
</feature>
<dbReference type="AlphaFoldDB" id="A0A9D0ZBS0"/>
<evidence type="ECO:0000256" key="7">
    <source>
        <dbReference type="HAMAP-Rule" id="MF_00484"/>
    </source>
</evidence>
<dbReference type="SUPFAM" id="SSF53756">
    <property type="entry name" value="UDP-Glycosyltransferase/glycogen phosphorylase"/>
    <property type="match status" value="1"/>
</dbReference>
<dbReference type="EC" id="2.4.1.21" evidence="7"/>
<evidence type="ECO:0000256" key="5">
    <source>
        <dbReference type="ARBA" id="ARBA00022679"/>
    </source>
</evidence>
<name>A0A9D0ZBS0_9FIRM</name>
<dbReference type="Gene3D" id="3.40.50.2000">
    <property type="entry name" value="Glycogen Phosphorylase B"/>
    <property type="match status" value="2"/>
</dbReference>
<comment type="similarity">
    <text evidence="3 7">Belongs to the glycosyltransferase 1 family. Bacterial/plant glycogen synthase subfamily.</text>
</comment>
<feature type="domain" description="Starch synthase catalytic" evidence="10">
    <location>
        <begin position="2"/>
        <end position="237"/>
    </location>
</feature>
<evidence type="ECO:0000256" key="3">
    <source>
        <dbReference type="ARBA" id="ARBA00010281"/>
    </source>
</evidence>
<dbReference type="InterPro" id="IPR001296">
    <property type="entry name" value="Glyco_trans_1"/>
</dbReference>
<dbReference type="NCBIfam" id="TIGR02095">
    <property type="entry name" value="glgA"/>
    <property type="match status" value="1"/>
</dbReference>
<reference evidence="11" key="1">
    <citation type="submission" date="2020-10" db="EMBL/GenBank/DDBJ databases">
        <authorList>
            <person name="Gilroy R."/>
        </authorList>
    </citation>
    <scope>NUCLEOTIDE SEQUENCE</scope>
    <source>
        <strain evidence="11">ChiSxjej2B14-6234</strain>
    </source>
</reference>
<evidence type="ECO:0000256" key="4">
    <source>
        <dbReference type="ARBA" id="ARBA00022676"/>
    </source>
</evidence>
<dbReference type="PANTHER" id="PTHR45825:SF11">
    <property type="entry name" value="ALPHA AMYLASE DOMAIN-CONTAINING PROTEIN"/>
    <property type="match status" value="1"/>
</dbReference>
<comment type="catalytic activity">
    <reaction evidence="1 7">
        <text>[(1-&gt;4)-alpha-D-glucosyl](n) + ADP-alpha-D-glucose = [(1-&gt;4)-alpha-D-glucosyl](n+1) + ADP + H(+)</text>
        <dbReference type="Rhea" id="RHEA:18189"/>
        <dbReference type="Rhea" id="RHEA-COMP:9584"/>
        <dbReference type="Rhea" id="RHEA-COMP:9587"/>
        <dbReference type="ChEBI" id="CHEBI:15378"/>
        <dbReference type="ChEBI" id="CHEBI:15444"/>
        <dbReference type="ChEBI" id="CHEBI:57498"/>
        <dbReference type="ChEBI" id="CHEBI:456216"/>
        <dbReference type="EC" id="2.4.1.21"/>
    </reaction>
</comment>
<accession>A0A9D0ZBS0</accession>
<comment type="caution">
    <text evidence="11">The sequence shown here is derived from an EMBL/GenBank/DDBJ whole genome shotgun (WGS) entry which is preliminary data.</text>
</comment>
<evidence type="ECO:0000256" key="6">
    <source>
        <dbReference type="ARBA" id="ARBA00023056"/>
    </source>
</evidence>
<evidence type="ECO:0000256" key="2">
    <source>
        <dbReference type="ARBA" id="ARBA00002764"/>
    </source>
</evidence>
<dbReference type="Proteomes" id="UP000886887">
    <property type="component" value="Unassembled WGS sequence"/>
</dbReference>
<dbReference type="GO" id="GO:0005978">
    <property type="term" value="P:glycogen biosynthetic process"/>
    <property type="evidence" value="ECO:0007669"/>
    <property type="project" value="UniProtKB-UniRule"/>
</dbReference>
<gene>
    <name evidence="7 11" type="primary">glgA</name>
    <name evidence="11" type="ORF">IAB73_04905</name>
</gene>
<evidence type="ECO:0000256" key="8">
    <source>
        <dbReference type="SAM" id="MobiDB-lite"/>
    </source>
</evidence>
<dbReference type="Pfam" id="PF00534">
    <property type="entry name" value="Glycos_transf_1"/>
    <property type="match status" value="1"/>
</dbReference>
<organism evidence="11 12">
    <name type="scientific">Candidatus Onthenecus intestinigallinarum</name>
    <dbReference type="NCBI Taxonomy" id="2840875"/>
    <lineage>
        <taxon>Bacteria</taxon>
        <taxon>Bacillati</taxon>
        <taxon>Bacillota</taxon>
        <taxon>Clostridia</taxon>
        <taxon>Eubacteriales</taxon>
        <taxon>Candidatus Onthenecus</taxon>
    </lineage>
</organism>
<dbReference type="GO" id="GO:0009011">
    <property type="term" value="F:alpha-1,4-glucan glucosyltransferase (ADP-glucose donor) activity"/>
    <property type="evidence" value="ECO:0007669"/>
    <property type="project" value="UniProtKB-UniRule"/>
</dbReference>
<dbReference type="InterPro" id="IPR013534">
    <property type="entry name" value="Starch_synth_cat_dom"/>
</dbReference>
<evidence type="ECO:0000256" key="1">
    <source>
        <dbReference type="ARBA" id="ARBA00001478"/>
    </source>
</evidence>
<keyword evidence="6 7" id="KW-0320">Glycogen biosynthesis</keyword>
<reference evidence="11" key="2">
    <citation type="journal article" date="2021" name="PeerJ">
        <title>Extensive microbial diversity within the chicken gut microbiome revealed by metagenomics and culture.</title>
        <authorList>
            <person name="Gilroy R."/>
            <person name="Ravi A."/>
            <person name="Getino M."/>
            <person name="Pursley I."/>
            <person name="Horton D.L."/>
            <person name="Alikhan N.F."/>
            <person name="Baker D."/>
            <person name="Gharbi K."/>
            <person name="Hall N."/>
            <person name="Watson M."/>
            <person name="Adriaenssens E.M."/>
            <person name="Foster-Nyarko E."/>
            <person name="Jarju S."/>
            <person name="Secka A."/>
            <person name="Antonio M."/>
            <person name="Oren A."/>
            <person name="Chaudhuri R.R."/>
            <person name="La Ragione R."/>
            <person name="Hildebrand F."/>
            <person name="Pallen M.J."/>
        </authorList>
    </citation>
    <scope>NUCLEOTIDE SEQUENCE</scope>
    <source>
        <strain evidence="11">ChiSxjej2B14-6234</strain>
    </source>
</reference>
<dbReference type="InterPro" id="IPR011835">
    <property type="entry name" value="GS/SS"/>
</dbReference>
<dbReference type="NCBIfam" id="NF001898">
    <property type="entry name" value="PRK00654.1-1"/>
    <property type="match status" value="1"/>
</dbReference>